<dbReference type="PANTHER" id="PTHR28570">
    <property type="entry name" value="ASPARTYL AMINOPEPTIDASE"/>
    <property type="match status" value="1"/>
</dbReference>
<keyword evidence="6 9" id="KW-0378">Hydrolase</keyword>
<keyword evidence="8 9" id="KW-0482">Metalloprotease</keyword>
<evidence type="ECO:0000256" key="6">
    <source>
        <dbReference type="ARBA" id="ARBA00022801"/>
    </source>
</evidence>
<evidence type="ECO:0000256" key="2">
    <source>
        <dbReference type="ARBA" id="ARBA00008290"/>
    </source>
</evidence>
<evidence type="ECO:0000256" key="7">
    <source>
        <dbReference type="ARBA" id="ARBA00022833"/>
    </source>
</evidence>
<dbReference type="InterPro" id="IPR001948">
    <property type="entry name" value="Peptidase_M18"/>
</dbReference>
<dbReference type="Gene3D" id="2.30.250.10">
    <property type="entry name" value="Aminopeptidase i, Domain 2"/>
    <property type="match status" value="1"/>
</dbReference>
<keyword evidence="7 9" id="KW-0862">Zinc</keyword>
<evidence type="ECO:0000313" key="13">
    <source>
        <dbReference type="Proteomes" id="UP001596527"/>
    </source>
</evidence>
<dbReference type="NCBIfam" id="NF002759">
    <property type="entry name" value="PRK02813.1"/>
    <property type="match status" value="1"/>
</dbReference>
<organism evidence="12 13">
    <name type="scientific">Schaalia naturae</name>
    <dbReference type="NCBI Taxonomy" id="635203"/>
    <lineage>
        <taxon>Bacteria</taxon>
        <taxon>Bacillati</taxon>
        <taxon>Actinomycetota</taxon>
        <taxon>Actinomycetes</taxon>
        <taxon>Actinomycetales</taxon>
        <taxon>Actinomycetaceae</taxon>
        <taxon>Schaalia</taxon>
    </lineage>
</organism>
<proteinExistence type="inferred from homology"/>
<keyword evidence="13" id="KW-1185">Reference proteome</keyword>
<comment type="cofactor">
    <cofactor evidence="1 10">
        <name>Zn(2+)</name>
        <dbReference type="ChEBI" id="CHEBI:29105"/>
    </cofactor>
</comment>
<evidence type="ECO:0000313" key="12">
    <source>
        <dbReference type="EMBL" id="MFC7579718.1"/>
    </source>
</evidence>
<dbReference type="GO" id="GO:0004177">
    <property type="term" value="F:aminopeptidase activity"/>
    <property type="evidence" value="ECO:0007669"/>
    <property type="project" value="UniProtKB-KW"/>
</dbReference>
<evidence type="ECO:0000256" key="9">
    <source>
        <dbReference type="RuleBase" id="RU004386"/>
    </source>
</evidence>
<dbReference type="Proteomes" id="UP001596527">
    <property type="component" value="Unassembled WGS sequence"/>
</dbReference>
<accession>A0ABW2SJG8</accession>
<dbReference type="Pfam" id="PF02127">
    <property type="entry name" value="Peptidase_M18"/>
    <property type="match status" value="1"/>
</dbReference>
<keyword evidence="3 9" id="KW-0031">Aminopeptidase</keyword>
<dbReference type="Gene3D" id="3.40.630.10">
    <property type="entry name" value="Zn peptidases"/>
    <property type="match status" value="1"/>
</dbReference>
<name>A0ABW2SJG8_9ACTO</name>
<evidence type="ECO:0000256" key="1">
    <source>
        <dbReference type="ARBA" id="ARBA00001947"/>
    </source>
</evidence>
<comment type="similarity">
    <text evidence="2 9">Belongs to the peptidase M18 family.</text>
</comment>
<reference evidence="13" key="1">
    <citation type="journal article" date="2019" name="Int. J. Syst. Evol. Microbiol.">
        <title>The Global Catalogue of Microorganisms (GCM) 10K type strain sequencing project: providing services to taxonomists for standard genome sequencing and annotation.</title>
        <authorList>
            <consortium name="The Broad Institute Genomics Platform"/>
            <consortium name="The Broad Institute Genome Sequencing Center for Infectious Disease"/>
            <person name="Wu L."/>
            <person name="Ma J."/>
        </authorList>
    </citation>
    <scope>NUCLEOTIDE SEQUENCE [LARGE SCALE GENOMIC DNA]</scope>
    <source>
        <strain evidence="13">CCUG 56698</strain>
    </source>
</reference>
<gene>
    <name evidence="12" type="ORF">ACFQWG_00520</name>
</gene>
<evidence type="ECO:0000256" key="3">
    <source>
        <dbReference type="ARBA" id="ARBA00022438"/>
    </source>
</evidence>
<dbReference type="PANTHER" id="PTHR28570:SF3">
    <property type="entry name" value="ASPARTYL AMINOPEPTIDASE"/>
    <property type="match status" value="1"/>
</dbReference>
<dbReference type="EC" id="3.4.11.-" evidence="10"/>
<evidence type="ECO:0000256" key="4">
    <source>
        <dbReference type="ARBA" id="ARBA00022670"/>
    </source>
</evidence>
<dbReference type="InterPro" id="IPR023358">
    <property type="entry name" value="Peptidase_M18_dom2"/>
</dbReference>
<evidence type="ECO:0000256" key="11">
    <source>
        <dbReference type="SAM" id="MobiDB-lite"/>
    </source>
</evidence>
<sequence>MPARRELTPAQSHAVDYAHFLADSPTSFHAADLVAQRLVDAGFARQDERRPWDASPGGHVMVRDGAALAWVVPATVAEDAGFRIVGAHTDSPMFSLKPNPSTTTPDGWGQLGVEVYGGMIWNSWLDRELAVAGRVLTRDGRQVLVRTGALARIPQLAIHLDRSVNPDGLRLDPQRHLHPVWTVDRPGADVMDIVARDAGLASAADIAAADLFLVPSQGPGFFGPEGEFLASGRQDDLSSVHAGLTALERIAGAGLPRAGDVAVLACFDHEEVGSSTRSGAAGPVLEDVLRRTAGALGRDADEAARMLAASSCVSSDAGHAVHPNYPDRHDPDTQPVMGRGPMLKINASRRYATDAVGTALWNRACEAAGVAHQKFVSSNAVPCGSTIGPITATRLGVTTVDVGIALLSMHSAREMSHVDDLAGLSRAIEAYWQGA</sequence>
<feature type="region of interest" description="Disordered" evidence="11">
    <location>
        <begin position="319"/>
        <end position="338"/>
    </location>
</feature>
<comment type="caution">
    <text evidence="12">The sequence shown here is derived from an EMBL/GenBank/DDBJ whole genome shotgun (WGS) entry which is preliminary data.</text>
</comment>
<dbReference type="SUPFAM" id="SSF101821">
    <property type="entry name" value="Aminopeptidase/glucanase lid domain"/>
    <property type="match status" value="1"/>
</dbReference>
<keyword evidence="4 9" id="KW-0645">Protease</keyword>
<evidence type="ECO:0000256" key="5">
    <source>
        <dbReference type="ARBA" id="ARBA00022723"/>
    </source>
</evidence>
<protein>
    <recommendedName>
        <fullName evidence="10">M18 family aminopeptidase</fullName>
        <ecNumber evidence="10">3.4.11.-</ecNumber>
    </recommendedName>
</protein>
<keyword evidence="5 9" id="KW-0479">Metal-binding</keyword>
<dbReference type="RefSeq" id="WP_380971167.1">
    <property type="nucleotide sequence ID" value="NZ_JBHTEF010000001.1"/>
</dbReference>
<dbReference type="SUPFAM" id="SSF53187">
    <property type="entry name" value="Zn-dependent exopeptidases"/>
    <property type="match status" value="1"/>
</dbReference>
<evidence type="ECO:0000256" key="10">
    <source>
        <dbReference type="RuleBase" id="RU004387"/>
    </source>
</evidence>
<dbReference type="PRINTS" id="PR00932">
    <property type="entry name" value="AMINO1PTASE"/>
</dbReference>
<evidence type="ECO:0000256" key="8">
    <source>
        <dbReference type="ARBA" id="ARBA00023049"/>
    </source>
</evidence>
<dbReference type="EMBL" id="JBHTEF010000001">
    <property type="protein sequence ID" value="MFC7579718.1"/>
    <property type="molecule type" value="Genomic_DNA"/>
</dbReference>